<dbReference type="Gene3D" id="3.30.9.100">
    <property type="match status" value="1"/>
</dbReference>
<protein>
    <submittedName>
        <fullName evidence="1">Dehydrogenase (Flavoprotein)</fullName>
    </submittedName>
</protein>
<dbReference type="PANTHER" id="PTHR42685:SF22">
    <property type="entry name" value="CONDITIONED MEDIUM FACTOR RECEPTOR 1"/>
    <property type="match status" value="1"/>
</dbReference>
<dbReference type="InterPro" id="IPR036188">
    <property type="entry name" value="FAD/NAD-bd_sf"/>
</dbReference>
<dbReference type="OrthoDB" id="6310849at2"/>
<dbReference type="InterPro" id="IPR050407">
    <property type="entry name" value="Geranylgeranyl_reductase"/>
</dbReference>
<dbReference type="Gene3D" id="3.50.50.60">
    <property type="entry name" value="FAD/NAD(P)-binding domain"/>
    <property type="match status" value="1"/>
</dbReference>
<reference evidence="2" key="1">
    <citation type="submission" date="2016-10" db="EMBL/GenBank/DDBJ databases">
        <authorList>
            <person name="Varghese N."/>
            <person name="Submissions S."/>
        </authorList>
    </citation>
    <scope>NUCLEOTIDE SEQUENCE [LARGE SCALE GENOMIC DNA]</scope>
    <source>
        <strain evidence="2">2SM5</strain>
    </source>
</reference>
<dbReference type="STRING" id="797277.SAMN05216198_0391"/>
<name>A0A1H1LTR8_9GAMM</name>
<organism evidence="1 2">
    <name type="scientific">Halopseudomonas litoralis</name>
    <dbReference type="NCBI Taxonomy" id="797277"/>
    <lineage>
        <taxon>Bacteria</taxon>
        <taxon>Pseudomonadati</taxon>
        <taxon>Pseudomonadota</taxon>
        <taxon>Gammaproteobacteria</taxon>
        <taxon>Pseudomonadales</taxon>
        <taxon>Pseudomonadaceae</taxon>
        <taxon>Halopseudomonas</taxon>
    </lineage>
</organism>
<dbReference type="RefSeq" id="WP_090271794.1">
    <property type="nucleotide sequence ID" value="NZ_LT629748.1"/>
</dbReference>
<evidence type="ECO:0000313" key="2">
    <source>
        <dbReference type="Proteomes" id="UP000243426"/>
    </source>
</evidence>
<keyword evidence="2" id="KW-1185">Reference proteome</keyword>
<dbReference type="EMBL" id="LT629748">
    <property type="protein sequence ID" value="SDR78014.1"/>
    <property type="molecule type" value="Genomic_DNA"/>
</dbReference>
<gene>
    <name evidence="1" type="ORF">SAMN05216198_0391</name>
</gene>
<proteinExistence type="predicted"/>
<dbReference type="AlphaFoldDB" id="A0A1H1LTR8"/>
<dbReference type="PANTHER" id="PTHR42685">
    <property type="entry name" value="GERANYLGERANYL DIPHOSPHATE REDUCTASE"/>
    <property type="match status" value="1"/>
</dbReference>
<accession>A0A1H1LTR8</accession>
<dbReference type="SUPFAM" id="SSF51905">
    <property type="entry name" value="FAD/NAD(P)-binding domain"/>
    <property type="match status" value="1"/>
</dbReference>
<sequence>MKQVVVMGAGPAAVVTAIILKRMGYEVLVVGKARRTTYLEGASPRVAEGLARVGCRQALALLGARWQRGAAWGGEYREINGEHVIDRRSLDEALLGDLADAGVSFVDARVLSLSWEGEHWQGTAEGDSGESVKFKAGFLVEARGRNAPKYASDIYTGPLSIALIGSFQGRAGGEPRTLTEAFEEGWAWATIDSQGACSLQLIIDHACLDAPLNDLHERLRPHLSLIPQQLGPLLPLGPVMSRGIQPVLRGGLIDRTFLRVGDAAYSCDPLSGHGMYEAISGAFAAAPTINTLLTRPDQEELACRFYRERAQSLFHQRLDMATEFYLGETRWPEQTFWCNRQKTINAVSQGLSAASYAQVVSTPVVEDGLIVEREVLVTMAHPRGVRFVAGVEVVSLLKAIRAEPIEPGVDSLAQRLSVAPKQIAAALAWLQQEPEIVR</sequence>
<evidence type="ECO:0000313" key="1">
    <source>
        <dbReference type="EMBL" id="SDR78014.1"/>
    </source>
</evidence>
<dbReference type="PRINTS" id="PR00420">
    <property type="entry name" value="RNGMNOXGNASE"/>
</dbReference>
<dbReference type="Proteomes" id="UP000243426">
    <property type="component" value="Chromosome I"/>
</dbReference>